<protein>
    <submittedName>
        <fullName evidence="2">UHRF1-binding protein 1-like</fullName>
    </submittedName>
</protein>
<dbReference type="PANTHER" id="PTHR22774:SF11">
    <property type="entry name" value="CHOREIN N-TERMINAL DOMAIN-CONTAINING PROTEIN"/>
    <property type="match status" value="1"/>
</dbReference>
<dbReference type="EMBL" id="JACEEZ010025850">
    <property type="protein sequence ID" value="KAG0696865.1"/>
    <property type="molecule type" value="Genomic_DNA"/>
</dbReference>
<dbReference type="Proteomes" id="UP000770661">
    <property type="component" value="Unassembled WGS sequence"/>
</dbReference>
<dbReference type="InterPro" id="IPR026728">
    <property type="entry name" value="BLTP3A/B"/>
</dbReference>
<feature type="compositionally biased region" description="Polar residues" evidence="1">
    <location>
        <begin position="28"/>
        <end position="37"/>
    </location>
</feature>
<evidence type="ECO:0000313" key="3">
    <source>
        <dbReference type="Proteomes" id="UP000770661"/>
    </source>
</evidence>
<organism evidence="2 3">
    <name type="scientific">Chionoecetes opilio</name>
    <name type="common">Atlantic snow crab</name>
    <name type="synonym">Cancer opilio</name>
    <dbReference type="NCBI Taxonomy" id="41210"/>
    <lineage>
        <taxon>Eukaryota</taxon>
        <taxon>Metazoa</taxon>
        <taxon>Ecdysozoa</taxon>
        <taxon>Arthropoda</taxon>
        <taxon>Crustacea</taxon>
        <taxon>Multicrustacea</taxon>
        <taxon>Malacostraca</taxon>
        <taxon>Eumalacostraca</taxon>
        <taxon>Eucarida</taxon>
        <taxon>Decapoda</taxon>
        <taxon>Pleocyemata</taxon>
        <taxon>Brachyura</taxon>
        <taxon>Eubrachyura</taxon>
        <taxon>Majoidea</taxon>
        <taxon>Majidae</taxon>
        <taxon>Chionoecetes</taxon>
    </lineage>
</organism>
<reference evidence="2" key="1">
    <citation type="submission" date="2020-07" db="EMBL/GenBank/DDBJ databases">
        <title>The High-quality genome of the commercially important snow crab, Chionoecetes opilio.</title>
        <authorList>
            <person name="Jeong J.-H."/>
            <person name="Ryu S."/>
        </authorList>
    </citation>
    <scope>NUCLEOTIDE SEQUENCE</scope>
    <source>
        <strain evidence="2">MADBK_172401_WGS</strain>
        <tissue evidence="2">Digestive gland</tissue>
    </source>
</reference>
<accession>A0A8J8WNI6</accession>
<sequence length="226" mass="24965">MARLSCRAHAGCKYVPCRTKNIPEAPKTPQSSSNRTAATPPADGAGQASPLKGVVAMQLKKLMSSCCVLRVNDFCVYRVSTPKRKQSPKEFISGNSPDGHLTTVHVLQSTVLLGKEYLRCIVHWVTCFGSLCRDKGRFKLPTQVASVHLEFTVFYYPAASDFPVPPPKLYVQLNPIQVTFDPLSILWLNSFGRSLQRAIVTEPPPPPSYLDVHLEAVMPKVRTISD</sequence>
<name>A0A8J8WNI6_CHIOP</name>
<proteinExistence type="predicted"/>
<comment type="caution">
    <text evidence="2">The sequence shown here is derived from an EMBL/GenBank/DDBJ whole genome shotgun (WGS) entry which is preliminary data.</text>
</comment>
<keyword evidence="3" id="KW-1185">Reference proteome</keyword>
<dbReference type="OrthoDB" id="43807at2759"/>
<gene>
    <name evidence="2" type="primary">UHRF1BP1L</name>
    <name evidence="2" type="ORF">GWK47_003089</name>
</gene>
<dbReference type="AlphaFoldDB" id="A0A8J8WNI6"/>
<feature type="region of interest" description="Disordered" evidence="1">
    <location>
        <begin position="23"/>
        <end position="48"/>
    </location>
</feature>
<dbReference type="Pfam" id="PF24917">
    <property type="entry name" value="BLTP3A_B"/>
    <property type="match status" value="1"/>
</dbReference>
<dbReference type="PANTHER" id="PTHR22774">
    <property type="entry name" value="CHOREIN N-TERMINAL DOMAIN-CONTAINING PROTEIN"/>
    <property type="match status" value="1"/>
</dbReference>
<evidence type="ECO:0000256" key="1">
    <source>
        <dbReference type="SAM" id="MobiDB-lite"/>
    </source>
</evidence>
<evidence type="ECO:0000313" key="2">
    <source>
        <dbReference type="EMBL" id="KAG0696865.1"/>
    </source>
</evidence>